<reference evidence="1" key="1">
    <citation type="submission" date="2020-08" db="EMBL/GenBank/DDBJ databases">
        <title>Multicomponent nature underlies the extraordinary mechanical properties of spider dragline silk.</title>
        <authorList>
            <person name="Kono N."/>
            <person name="Nakamura H."/>
            <person name="Mori M."/>
            <person name="Yoshida Y."/>
            <person name="Ohtoshi R."/>
            <person name="Malay A.D."/>
            <person name="Moran D.A.P."/>
            <person name="Tomita M."/>
            <person name="Numata K."/>
            <person name="Arakawa K."/>
        </authorList>
    </citation>
    <scope>NUCLEOTIDE SEQUENCE</scope>
</reference>
<dbReference type="EMBL" id="BMAW01052252">
    <property type="protein sequence ID" value="GFS84928.1"/>
    <property type="molecule type" value="Genomic_DNA"/>
</dbReference>
<evidence type="ECO:0000313" key="2">
    <source>
        <dbReference type="Proteomes" id="UP000887013"/>
    </source>
</evidence>
<name>A0A8X6MZ77_NEPPI</name>
<sequence length="108" mass="12158">MQIADLRCIQVSKGGIKYELMLSLQSTLDSNQAKSKFLNRTTLTSDLDRNRKAVECRSCNLNAKLMRPRTSCGGDMKKKQVKNSKAQKIKNIKNTEPHDKILAMAADM</sequence>
<keyword evidence="2" id="KW-1185">Reference proteome</keyword>
<dbReference type="OrthoDB" id="6429459at2759"/>
<evidence type="ECO:0000313" key="1">
    <source>
        <dbReference type="EMBL" id="GFS84928.1"/>
    </source>
</evidence>
<comment type="caution">
    <text evidence="1">The sequence shown here is derived from an EMBL/GenBank/DDBJ whole genome shotgun (WGS) entry which is preliminary data.</text>
</comment>
<dbReference type="Proteomes" id="UP000887013">
    <property type="component" value="Unassembled WGS sequence"/>
</dbReference>
<accession>A0A8X6MZ77</accession>
<dbReference type="AlphaFoldDB" id="A0A8X6MZ77"/>
<organism evidence="1 2">
    <name type="scientific">Nephila pilipes</name>
    <name type="common">Giant wood spider</name>
    <name type="synonym">Nephila maculata</name>
    <dbReference type="NCBI Taxonomy" id="299642"/>
    <lineage>
        <taxon>Eukaryota</taxon>
        <taxon>Metazoa</taxon>
        <taxon>Ecdysozoa</taxon>
        <taxon>Arthropoda</taxon>
        <taxon>Chelicerata</taxon>
        <taxon>Arachnida</taxon>
        <taxon>Araneae</taxon>
        <taxon>Araneomorphae</taxon>
        <taxon>Entelegynae</taxon>
        <taxon>Araneoidea</taxon>
        <taxon>Nephilidae</taxon>
        <taxon>Nephila</taxon>
    </lineage>
</organism>
<gene>
    <name evidence="1" type="ORF">NPIL_574941</name>
</gene>
<feature type="non-terminal residue" evidence="1">
    <location>
        <position position="108"/>
    </location>
</feature>
<protein>
    <submittedName>
        <fullName evidence="1">Uncharacterized protein</fullName>
    </submittedName>
</protein>
<proteinExistence type="predicted"/>